<keyword evidence="4" id="KW-0804">Transcription</keyword>
<dbReference type="PROSITE" id="PS50931">
    <property type="entry name" value="HTH_LYSR"/>
    <property type="match status" value="1"/>
</dbReference>
<name>A0A8J3LLN5_9ACTN</name>
<evidence type="ECO:0000313" key="6">
    <source>
        <dbReference type="EMBL" id="GIG73604.1"/>
    </source>
</evidence>
<evidence type="ECO:0000256" key="1">
    <source>
        <dbReference type="ARBA" id="ARBA00009437"/>
    </source>
</evidence>
<dbReference type="Pfam" id="PF03466">
    <property type="entry name" value="LysR_substrate"/>
    <property type="match status" value="1"/>
</dbReference>
<dbReference type="InterPro" id="IPR036390">
    <property type="entry name" value="WH_DNA-bd_sf"/>
</dbReference>
<dbReference type="FunFam" id="1.10.10.10:FF:000001">
    <property type="entry name" value="LysR family transcriptional regulator"/>
    <property type="match status" value="1"/>
</dbReference>
<accession>A0A8J3LLN5</accession>
<dbReference type="Gene3D" id="3.40.190.10">
    <property type="entry name" value="Periplasmic binding protein-like II"/>
    <property type="match status" value="2"/>
</dbReference>
<reference evidence="6" key="1">
    <citation type="submission" date="2021-01" db="EMBL/GenBank/DDBJ databases">
        <title>Whole genome shotgun sequence of Planosporangium flavigriseum NBRC 105377.</title>
        <authorList>
            <person name="Komaki H."/>
            <person name="Tamura T."/>
        </authorList>
    </citation>
    <scope>NUCLEOTIDE SEQUENCE</scope>
    <source>
        <strain evidence="6">NBRC 105377</strain>
    </source>
</reference>
<comment type="caution">
    <text evidence="6">The sequence shown here is derived from an EMBL/GenBank/DDBJ whole genome shotgun (WGS) entry which is preliminary data.</text>
</comment>
<dbReference type="InterPro" id="IPR000847">
    <property type="entry name" value="LysR_HTH_N"/>
</dbReference>
<protein>
    <submittedName>
        <fullName evidence="6">LysR family transcriptional regulator</fullName>
    </submittedName>
</protein>
<dbReference type="Pfam" id="PF00126">
    <property type="entry name" value="HTH_1"/>
    <property type="match status" value="1"/>
</dbReference>
<evidence type="ECO:0000259" key="5">
    <source>
        <dbReference type="PROSITE" id="PS50931"/>
    </source>
</evidence>
<evidence type="ECO:0000256" key="4">
    <source>
        <dbReference type="ARBA" id="ARBA00023163"/>
    </source>
</evidence>
<dbReference type="PANTHER" id="PTHR30346">
    <property type="entry name" value="TRANSCRIPTIONAL DUAL REGULATOR HCAR-RELATED"/>
    <property type="match status" value="1"/>
</dbReference>
<dbReference type="GO" id="GO:0032993">
    <property type="term" value="C:protein-DNA complex"/>
    <property type="evidence" value="ECO:0007669"/>
    <property type="project" value="TreeGrafter"/>
</dbReference>
<dbReference type="AlphaFoldDB" id="A0A8J3LLN5"/>
<sequence>MELSQLRYFLAVADELHFGRAAEHLRIAQPGLSQQIRRLERELGTPLFIRTTRRVELTDAGRAMQSEARRVLASVERARTSVTQAANGEAGVLRLAFVSSAALQIIPNVTKALHQRWPGIDLQLHEMTTPAQFDDLREGRLDVGIVREAGVVDDLVIRPLVRERLYLAVHESHRLAGQRSVTLASLAGERFIIFPRHRVSLLYDHIAGLCHAAGFRLEPAEEAVQFPTILGLVASDAGVAIVPDSLRSLRLPSLRYLALEDAAANTEVSIAYSPERALSRTVQNFVEVALSVYRNDTGAAAAG</sequence>
<gene>
    <name evidence="6" type="ORF">Pfl04_20080</name>
</gene>
<dbReference type="CDD" id="cd08414">
    <property type="entry name" value="PBP2_LTTR_aromatics_like"/>
    <property type="match status" value="1"/>
</dbReference>
<dbReference type="InterPro" id="IPR005119">
    <property type="entry name" value="LysR_subst-bd"/>
</dbReference>
<evidence type="ECO:0000313" key="7">
    <source>
        <dbReference type="Proteomes" id="UP000653674"/>
    </source>
</evidence>
<dbReference type="InterPro" id="IPR036388">
    <property type="entry name" value="WH-like_DNA-bd_sf"/>
</dbReference>
<dbReference type="PANTHER" id="PTHR30346:SF28">
    <property type="entry name" value="HTH-TYPE TRANSCRIPTIONAL REGULATOR CYNR"/>
    <property type="match status" value="1"/>
</dbReference>
<dbReference type="SUPFAM" id="SSF53850">
    <property type="entry name" value="Periplasmic binding protein-like II"/>
    <property type="match status" value="1"/>
</dbReference>
<dbReference type="Gene3D" id="1.10.10.10">
    <property type="entry name" value="Winged helix-like DNA-binding domain superfamily/Winged helix DNA-binding domain"/>
    <property type="match status" value="1"/>
</dbReference>
<dbReference type="RefSeq" id="WP_168077639.1">
    <property type="nucleotide sequence ID" value="NZ_BAAAQJ010000003.1"/>
</dbReference>
<dbReference type="SUPFAM" id="SSF46785">
    <property type="entry name" value="Winged helix' DNA-binding domain"/>
    <property type="match status" value="1"/>
</dbReference>
<dbReference type="PRINTS" id="PR00039">
    <property type="entry name" value="HTHLYSR"/>
</dbReference>
<comment type="similarity">
    <text evidence="1">Belongs to the LysR transcriptional regulatory family.</text>
</comment>
<evidence type="ECO:0000256" key="3">
    <source>
        <dbReference type="ARBA" id="ARBA00023125"/>
    </source>
</evidence>
<evidence type="ECO:0000256" key="2">
    <source>
        <dbReference type="ARBA" id="ARBA00023015"/>
    </source>
</evidence>
<dbReference type="EMBL" id="BONU01000010">
    <property type="protein sequence ID" value="GIG73604.1"/>
    <property type="molecule type" value="Genomic_DNA"/>
</dbReference>
<dbReference type="GO" id="GO:0003700">
    <property type="term" value="F:DNA-binding transcription factor activity"/>
    <property type="evidence" value="ECO:0007669"/>
    <property type="project" value="InterPro"/>
</dbReference>
<dbReference type="GO" id="GO:0003677">
    <property type="term" value="F:DNA binding"/>
    <property type="evidence" value="ECO:0007669"/>
    <property type="project" value="UniProtKB-KW"/>
</dbReference>
<feature type="domain" description="HTH lysR-type" evidence="5">
    <location>
        <begin position="1"/>
        <end position="58"/>
    </location>
</feature>
<proteinExistence type="inferred from homology"/>
<keyword evidence="3" id="KW-0238">DNA-binding</keyword>
<organism evidence="6 7">
    <name type="scientific">Planosporangium flavigriseum</name>
    <dbReference type="NCBI Taxonomy" id="373681"/>
    <lineage>
        <taxon>Bacteria</taxon>
        <taxon>Bacillati</taxon>
        <taxon>Actinomycetota</taxon>
        <taxon>Actinomycetes</taxon>
        <taxon>Micromonosporales</taxon>
        <taxon>Micromonosporaceae</taxon>
        <taxon>Planosporangium</taxon>
    </lineage>
</organism>
<keyword evidence="7" id="KW-1185">Reference proteome</keyword>
<dbReference type="Proteomes" id="UP000653674">
    <property type="component" value="Unassembled WGS sequence"/>
</dbReference>
<keyword evidence="2" id="KW-0805">Transcription regulation</keyword>